<evidence type="ECO:0000256" key="4">
    <source>
        <dbReference type="ARBA" id="ARBA00023163"/>
    </source>
</evidence>
<dbReference type="InterPro" id="IPR005119">
    <property type="entry name" value="LysR_subst-bd"/>
</dbReference>
<dbReference type="InterPro" id="IPR050950">
    <property type="entry name" value="HTH-type_LysR_regulators"/>
</dbReference>
<dbReference type="Pfam" id="PF03466">
    <property type="entry name" value="LysR_substrate"/>
    <property type="match status" value="1"/>
</dbReference>
<keyword evidence="4" id="KW-0804">Transcription</keyword>
<dbReference type="SUPFAM" id="SSF46785">
    <property type="entry name" value="Winged helix' DNA-binding domain"/>
    <property type="match status" value="1"/>
</dbReference>
<organism evidence="6 7">
    <name type="scientific">Colwellia chukchiensis</name>
    <dbReference type="NCBI Taxonomy" id="641665"/>
    <lineage>
        <taxon>Bacteria</taxon>
        <taxon>Pseudomonadati</taxon>
        <taxon>Pseudomonadota</taxon>
        <taxon>Gammaproteobacteria</taxon>
        <taxon>Alteromonadales</taxon>
        <taxon>Colwelliaceae</taxon>
        <taxon>Colwellia</taxon>
    </lineage>
</organism>
<dbReference type="AlphaFoldDB" id="A0A1H7TI42"/>
<dbReference type="GO" id="GO:0003700">
    <property type="term" value="F:DNA-binding transcription factor activity"/>
    <property type="evidence" value="ECO:0007669"/>
    <property type="project" value="InterPro"/>
</dbReference>
<gene>
    <name evidence="6" type="ORF">SAMN05216262_12540</name>
</gene>
<dbReference type="PRINTS" id="PR00039">
    <property type="entry name" value="HTHLYSR"/>
</dbReference>
<accession>A0A1H7TI42</accession>
<name>A0A1H7TI42_9GAMM</name>
<dbReference type="CDD" id="cd08440">
    <property type="entry name" value="PBP2_LTTR_like_4"/>
    <property type="match status" value="1"/>
</dbReference>
<dbReference type="PANTHER" id="PTHR30419:SF30">
    <property type="entry name" value="LYSR FAMILY TRANSCRIPTIONAL REGULATOR"/>
    <property type="match status" value="1"/>
</dbReference>
<dbReference type="Pfam" id="PF00126">
    <property type="entry name" value="HTH_1"/>
    <property type="match status" value="1"/>
</dbReference>
<proteinExistence type="inferred from homology"/>
<dbReference type="FunFam" id="1.10.10.10:FF:000001">
    <property type="entry name" value="LysR family transcriptional regulator"/>
    <property type="match status" value="1"/>
</dbReference>
<dbReference type="PROSITE" id="PS50931">
    <property type="entry name" value="HTH_LYSR"/>
    <property type="match status" value="1"/>
</dbReference>
<dbReference type="Gene3D" id="1.10.10.10">
    <property type="entry name" value="Winged helix-like DNA-binding domain superfamily/Winged helix DNA-binding domain"/>
    <property type="match status" value="1"/>
</dbReference>
<evidence type="ECO:0000256" key="3">
    <source>
        <dbReference type="ARBA" id="ARBA00023125"/>
    </source>
</evidence>
<feature type="domain" description="HTH lysR-type" evidence="5">
    <location>
        <begin position="13"/>
        <end position="70"/>
    </location>
</feature>
<dbReference type="InterPro" id="IPR000847">
    <property type="entry name" value="LysR_HTH_N"/>
</dbReference>
<evidence type="ECO:0000256" key="2">
    <source>
        <dbReference type="ARBA" id="ARBA00023015"/>
    </source>
</evidence>
<dbReference type="PANTHER" id="PTHR30419">
    <property type="entry name" value="HTH-TYPE TRANSCRIPTIONAL REGULATOR YBHD"/>
    <property type="match status" value="1"/>
</dbReference>
<evidence type="ECO:0000313" key="6">
    <source>
        <dbReference type="EMBL" id="SEL84358.1"/>
    </source>
</evidence>
<dbReference type="InterPro" id="IPR036390">
    <property type="entry name" value="WH_DNA-bd_sf"/>
</dbReference>
<sequence>MINSIFLLICMNVTIKQIRAFLAVIEVKSFVEASELLHISQPALSTTIKNLEESIGGRLLTRSTRTLALTPEGELFLPVAKRLLSDFDNAFIELRELFLSQRGILSLAAMPSFASTQLPQHLLSFHQYYPAIKVKVHDVIAEDAVEMVQAGKVEFAISFDPDATEDLNFETLFVDRFIAVYPRRHPLVSIKKITWSNLVNYPFITLKRPSSIRLLMERELARENIGLNVALETNQLATVVQMVATDLGISAIPALYKQQVQALNLAYRELSSPIISRRVGIITRRRLPISNTAKAFIEILRRYYQ</sequence>
<evidence type="ECO:0000259" key="5">
    <source>
        <dbReference type="PROSITE" id="PS50931"/>
    </source>
</evidence>
<evidence type="ECO:0000313" key="7">
    <source>
        <dbReference type="Proteomes" id="UP000199297"/>
    </source>
</evidence>
<dbReference type="SUPFAM" id="SSF53850">
    <property type="entry name" value="Periplasmic binding protein-like II"/>
    <property type="match status" value="1"/>
</dbReference>
<dbReference type="Gene3D" id="3.40.190.290">
    <property type="match status" value="1"/>
</dbReference>
<keyword evidence="2" id="KW-0805">Transcription regulation</keyword>
<comment type="similarity">
    <text evidence="1">Belongs to the LysR transcriptional regulatory family.</text>
</comment>
<reference evidence="7" key="1">
    <citation type="submission" date="2016-10" db="EMBL/GenBank/DDBJ databases">
        <authorList>
            <person name="Varghese N."/>
            <person name="Submissions S."/>
        </authorList>
    </citation>
    <scope>NUCLEOTIDE SEQUENCE [LARGE SCALE GENOMIC DNA]</scope>
    <source>
        <strain evidence="7">CGMCC 1.9127</strain>
    </source>
</reference>
<dbReference type="GO" id="GO:0003677">
    <property type="term" value="F:DNA binding"/>
    <property type="evidence" value="ECO:0007669"/>
    <property type="project" value="UniProtKB-KW"/>
</dbReference>
<dbReference type="Proteomes" id="UP000199297">
    <property type="component" value="Unassembled WGS sequence"/>
</dbReference>
<keyword evidence="7" id="KW-1185">Reference proteome</keyword>
<protein>
    <submittedName>
        <fullName evidence="6">LysR family transcriptional regulator, carnitine catabolism transcriptional activator</fullName>
    </submittedName>
</protein>
<keyword evidence="3" id="KW-0238">DNA-binding</keyword>
<dbReference type="InterPro" id="IPR036388">
    <property type="entry name" value="WH-like_DNA-bd_sf"/>
</dbReference>
<dbReference type="STRING" id="641665.GCA_002104455_02154"/>
<dbReference type="GO" id="GO:0005829">
    <property type="term" value="C:cytosol"/>
    <property type="evidence" value="ECO:0007669"/>
    <property type="project" value="TreeGrafter"/>
</dbReference>
<evidence type="ECO:0000256" key="1">
    <source>
        <dbReference type="ARBA" id="ARBA00009437"/>
    </source>
</evidence>
<dbReference type="EMBL" id="FOBI01000025">
    <property type="protein sequence ID" value="SEL84358.1"/>
    <property type="molecule type" value="Genomic_DNA"/>
</dbReference>